<reference evidence="7 8" key="1">
    <citation type="submission" date="2018-08" db="EMBL/GenBank/DDBJ databases">
        <title>A genome reference for cultivated species of the human gut microbiota.</title>
        <authorList>
            <person name="Zou Y."/>
            <person name="Xue W."/>
            <person name="Luo G."/>
        </authorList>
    </citation>
    <scope>NUCLEOTIDE SEQUENCE [LARGE SCALE GENOMIC DNA]</scope>
    <source>
        <strain evidence="7 8">OM08-12AT</strain>
    </source>
</reference>
<dbReference type="AlphaFoldDB" id="A0A3E4XEJ6"/>
<organism evidence="7 8">
    <name type="scientific">Agathobacter rectalis</name>
    <dbReference type="NCBI Taxonomy" id="39491"/>
    <lineage>
        <taxon>Bacteria</taxon>
        <taxon>Bacillati</taxon>
        <taxon>Bacillota</taxon>
        <taxon>Clostridia</taxon>
        <taxon>Lachnospirales</taxon>
        <taxon>Lachnospiraceae</taxon>
        <taxon>Agathobacter</taxon>
    </lineage>
</organism>
<evidence type="ECO:0000313" key="8">
    <source>
        <dbReference type="Proteomes" id="UP000260717"/>
    </source>
</evidence>
<dbReference type="PANTHER" id="PTHR37316:SF3">
    <property type="entry name" value="TEICHOIC ACID GLYCEROL-PHOSPHATE TRANSFERASE"/>
    <property type="match status" value="1"/>
</dbReference>
<dbReference type="InterPro" id="IPR007554">
    <property type="entry name" value="Glycerophosphate_synth"/>
</dbReference>
<dbReference type="InterPro" id="IPR043148">
    <property type="entry name" value="TagF_C"/>
</dbReference>
<evidence type="ECO:0000313" key="7">
    <source>
        <dbReference type="EMBL" id="RGM52871.1"/>
    </source>
</evidence>
<dbReference type="PANTHER" id="PTHR37316">
    <property type="entry name" value="TEICHOIC ACID GLYCEROL-PHOSPHATE PRIMASE"/>
    <property type="match status" value="1"/>
</dbReference>
<evidence type="ECO:0000256" key="1">
    <source>
        <dbReference type="ARBA" id="ARBA00004202"/>
    </source>
</evidence>
<keyword evidence="4" id="KW-0808">Transferase</keyword>
<evidence type="ECO:0000256" key="3">
    <source>
        <dbReference type="ARBA" id="ARBA00022475"/>
    </source>
</evidence>
<evidence type="ECO:0000256" key="4">
    <source>
        <dbReference type="ARBA" id="ARBA00022679"/>
    </source>
</evidence>
<accession>A0A3E4XEJ6</accession>
<keyword evidence="3" id="KW-1003">Cell membrane</keyword>
<dbReference type="EMBL" id="QSTI01000001">
    <property type="protein sequence ID" value="RGM52871.1"/>
    <property type="molecule type" value="Genomic_DNA"/>
</dbReference>
<dbReference type="GO" id="GO:0019350">
    <property type="term" value="P:teichoic acid biosynthetic process"/>
    <property type="evidence" value="ECO:0007669"/>
    <property type="project" value="UniProtKB-KW"/>
</dbReference>
<dbReference type="SUPFAM" id="SSF53756">
    <property type="entry name" value="UDP-Glycosyltransferase/glycogen phosphorylase"/>
    <property type="match status" value="1"/>
</dbReference>
<keyword evidence="6" id="KW-0472">Membrane</keyword>
<evidence type="ECO:0000256" key="6">
    <source>
        <dbReference type="ARBA" id="ARBA00023136"/>
    </source>
</evidence>
<evidence type="ECO:0000256" key="5">
    <source>
        <dbReference type="ARBA" id="ARBA00022944"/>
    </source>
</evidence>
<name>A0A3E4XEJ6_9FIRM</name>
<dbReference type="Pfam" id="PF04464">
    <property type="entry name" value="Glyphos_transf"/>
    <property type="match status" value="1"/>
</dbReference>
<dbReference type="InterPro" id="IPR051612">
    <property type="entry name" value="Teichoic_Acid_Biosynth"/>
</dbReference>
<gene>
    <name evidence="7" type="ORF">DXC13_01300</name>
</gene>
<dbReference type="Gene3D" id="3.40.50.12580">
    <property type="match status" value="1"/>
</dbReference>
<dbReference type="GO" id="GO:0047355">
    <property type="term" value="F:CDP-glycerol glycerophosphotransferase activity"/>
    <property type="evidence" value="ECO:0007669"/>
    <property type="project" value="InterPro"/>
</dbReference>
<dbReference type="Proteomes" id="UP000260717">
    <property type="component" value="Unassembled WGS sequence"/>
</dbReference>
<evidence type="ECO:0000256" key="2">
    <source>
        <dbReference type="ARBA" id="ARBA00010488"/>
    </source>
</evidence>
<protein>
    <submittedName>
        <fullName evidence="7">Uncharacterized protein</fullName>
    </submittedName>
</protein>
<comment type="similarity">
    <text evidence="2">Belongs to the CDP-glycerol glycerophosphotransferase family.</text>
</comment>
<dbReference type="GO" id="GO:0005886">
    <property type="term" value="C:plasma membrane"/>
    <property type="evidence" value="ECO:0007669"/>
    <property type="project" value="UniProtKB-SubCell"/>
</dbReference>
<comment type="caution">
    <text evidence="7">The sequence shown here is derived from an EMBL/GenBank/DDBJ whole genome shotgun (WGS) entry which is preliminary data.</text>
</comment>
<dbReference type="InterPro" id="IPR043149">
    <property type="entry name" value="TagF_N"/>
</dbReference>
<comment type="subcellular location">
    <subcellularLocation>
        <location evidence="1">Cell membrane</location>
        <topology evidence="1">Peripheral membrane protein</topology>
    </subcellularLocation>
</comment>
<dbReference type="Gene3D" id="3.40.50.11820">
    <property type="match status" value="1"/>
</dbReference>
<sequence length="410" mass="48058">MINKIKKHGLVGSVRILYQKISDCFNKIFFNIFKLLPINGNLILLESEGDLTDNAYALYDYMNSIDLLNKYKVVWLVDNVKEARKRLFKNTKCVFKFPKNICVLRAYYLATCRWFIYDHCNVFADLHKRDKQLITYLSHGWGYKASKGSGSSRYLTHPDKLIATGKLSAKGLAEYWNEPIDNVAILGYPRIDFFFKENLQVSDLILNKLEYDRYKKIIFWMPTFRQSNSKEISEEYIDNQTGLPIFETYDSLKKFSEYLNKNNVLLVFKLHHLQADLDVFHKKFDNILILRDEDLSSDGVQLYQVVKYADIIISDYSSISIDAMVLDIPLIYTLDDYKKYDESRGLFPHNAIDYMPGYHIYDDGELMGAVSEILEGKDKYSEERNNMRKLYHKFDDGDSSKRVVDLLKIK</sequence>
<proteinExistence type="inferred from homology"/>
<dbReference type="RefSeq" id="WP_117714248.1">
    <property type="nucleotide sequence ID" value="NZ_QSTI01000001.1"/>
</dbReference>
<keyword evidence="5" id="KW-0777">Teichoic acid biosynthesis</keyword>